<dbReference type="GeneTree" id="ENSGT00940000155180"/>
<evidence type="ECO:0000256" key="2">
    <source>
        <dbReference type="ARBA" id="ARBA00004308"/>
    </source>
</evidence>
<evidence type="ECO:0000256" key="3">
    <source>
        <dbReference type="ARBA" id="ARBA00004496"/>
    </source>
</evidence>
<dbReference type="FunFam" id="1.10.472.10:FF:000120">
    <property type="entry name" value="G1/S-specific cyclin-D1"/>
    <property type="match status" value="1"/>
</dbReference>
<evidence type="ECO:0000256" key="6">
    <source>
        <dbReference type="ARBA" id="ARBA00022553"/>
    </source>
</evidence>
<reference evidence="19" key="3">
    <citation type="submission" date="2025-08" db="UniProtKB">
        <authorList>
            <consortium name="Ensembl"/>
        </authorList>
    </citation>
    <scope>IDENTIFICATION</scope>
</reference>
<keyword evidence="11" id="KW-0539">Nucleus</keyword>
<evidence type="ECO:0000313" key="20">
    <source>
        <dbReference type="Proteomes" id="UP000265140"/>
    </source>
</evidence>
<dbReference type="SUPFAM" id="SSF47954">
    <property type="entry name" value="Cyclin-like"/>
    <property type="match status" value="2"/>
</dbReference>
<feature type="domain" description="Cyclin-like" evidence="17">
    <location>
        <begin position="137"/>
        <end position="221"/>
    </location>
</feature>
<dbReference type="Ensembl" id="ENSELUT00000022366.3">
    <property type="protein sequence ID" value="ENSELUP00000013738.2"/>
    <property type="gene ID" value="ENSELUG00000013828.3"/>
</dbReference>
<evidence type="ECO:0000256" key="9">
    <source>
        <dbReference type="ARBA" id="ARBA00023127"/>
    </source>
</evidence>
<dbReference type="InterPro" id="IPR036915">
    <property type="entry name" value="Cyclin-like_sf"/>
</dbReference>
<dbReference type="PANTHER" id="PTHR10177">
    <property type="entry name" value="CYCLINS"/>
    <property type="match status" value="1"/>
</dbReference>
<keyword evidence="5" id="KW-0963">Cytoplasm</keyword>
<sequence>MLGLGSLHNEVCLRHTLEESRKLAVGERKKFARRGRTTFGSPAVSLLCLQHTFLPVSLHLAILLLKITRLFNSETTMELLCLERDTVIRARPDPNLLCNDRVLQSLLNIEERFIPQCSYFKCVQKDIQPFMRRMVATWMLEVCEEQKCEEEVFPLAMNYLDRFLAVFPTKKCYLQLLGAVCMFLASKLKETRPLTAEKLCIYTDNSIRPQELLDWELVVLGKLKWNLAAVTPNDFIEHIVRKLPLPEEKLVLIRKHVQTFIALCATDFNFAMYPPSMIATGSVGAAICGLQLDSGDQSQWGDSLTDLLAKITNTEVDCLKECQEQIERVLVSSLREGRQQHHQQQQVQHGPSSKTVEEQDQSTTPTDVRDINIYPE</sequence>
<dbReference type="STRING" id="8010.ENSELUP00000013738"/>
<organism evidence="19 20">
    <name type="scientific">Esox lucius</name>
    <name type="common">Northern pike</name>
    <dbReference type="NCBI Taxonomy" id="8010"/>
    <lineage>
        <taxon>Eukaryota</taxon>
        <taxon>Metazoa</taxon>
        <taxon>Chordata</taxon>
        <taxon>Craniata</taxon>
        <taxon>Vertebrata</taxon>
        <taxon>Euteleostomi</taxon>
        <taxon>Actinopterygii</taxon>
        <taxon>Neopterygii</taxon>
        <taxon>Teleostei</taxon>
        <taxon>Protacanthopterygii</taxon>
        <taxon>Esociformes</taxon>
        <taxon>Esocidae</taxon>
        <taxon>Esox</taxon>
    </lineage>
</organism>
<dbReference type="GO" id="GO:0051301">
    <property type="term" value="P:cell division"/>
    <property type="evidence" value="ECO:0007669"/>
    <property type="project" value="UniProtKB-KW"/>
</dbReference>
<dbReference type="Gene3D" id="1.10.472.10">
    <property type="entry name" value="Cyclin-like"/>
    <property type="match status" value="2"/>
</dbReference>
<dbReference type="InterPro" id="IPR006671">
    <property type="entry name" value="Cyclin_N"/>
</dbReference>
<evidence type="ECO:0000256" key="7">
    <source>
        <dbReference type="ARBA" id="ARBA00022618"/>
    </source>
</evidence>
<feature type="domain" description="Cyclin C-terminal" evidence="18">
    <location>
        <begin position="230"/>
        <end position="368"/>
    </location>
</feature>
<evidence type="ECO:0000256" key="4">
    <source>
        <dbReference type="ARBA" id="ARBA00009065"/>
    </source>
</evidence>
<proteinExistence type="inferred from homology"/>
<evidence type="ECO:0000256" key="5">
    <source>
        <dbReference type="ARBA" id="ARBA00022490"/>
    </source>
</evidence>
<dbReference type="GO" id="GO:0005737">
    <property type="term" value="C:cytoplasm"/>
    <property type="evidence" value="ECO:0007669"/>
    <property type="project" value="UniProtKB-SubCell"/>
</dbReference>
<dbReference type="InterPro" id="IPR048258">
    <property type="entry name" value="Cyclins_cyclin-box"/>
</dbReference>
<keyword evidence="6" id="KW-0597">Phosphoprotein</keyword>
<keyword evidence="20" id="KW-1185">Reference proteome</keyword>
<dbReference type="SMART" id="SM01332">
    <property type="entry name" value="Cyclin_C"/>
    <property type="match status" value="1"/>
</dbReference>
<comment type="subcellular location">
    <subcellularLocation>
        <location evidence="3">Cytoplasm</location>
    </subcellularLocation>
    <subcellularLocation>
        <location evidence="2">Endomembrane system</location>
    </subcellularLocation>
    <subcellularLocation>
        <location evidence="1">Nucleus</location>
    </subcellularLocation>
</comment>
<protein>
    <recommendedName>
        <fullName evidence="13">G1/S-specific cyclin-D2</fullName>
    </recommendedName>
</protein>
<dbReference type="OMA" id="CLEMDTN"/>
<dbReference type="InParanoid" id="A0A3P8YAP1"/>
<evidence type="ECO:0000259" key="17">
    <source>
        <dbReference type="SMART" id="SM00385"/>
    </source>
</evidence>
<dbReference type="GO" id="GO:0012505">
    <property type="term" value="C:endomembrane system"/>
    <property type="evidence" value="ECO:0007669"/>
    <property type="project" value="UniProtKB-SubCell"/>
</dbReference>
<keyword evidence="7" id="KW-0132">Cell division</keyword>
<evidence type="ECO:0000256" key="13">
    <source>
        <dbReference type="ARBA" id="ARBA00039574"/>
    </source>
</evidence>
<dbReference type="Pfam" id="PF02984">
    <property type="entry name" value="Cyclin_C"/>
    <property type="match status" value="1"/>
</dbReference>
<reference evidence="20" key="1">
    <citation type="journal article" date="2014" name="PLoS ONE">
        <title>The genome and linkage map of the northern pike (Esox lucius): conserved synteny revealed between the salmonid sister group and the Neoteleostei.</title>
        <authorList>
            <person name="Rondeau E.B."/>
            <person name="Minkley D.R."/>
            <person name="Leong J.S."/>
            <person name="Messmer A.M."/>
            <person name="Jantzen J.R."/>
            <person name="von Schalburg K.R."/>
            <person name="Lemon C."/>
            <person name="Bird N.H."/>
            <person name="Koop B.F."/>
        </authorList>
    </citation>
    <scope>NUCLEOTIDE SEQUENCE</scope>
</reference>
<comment type="function">
    <text evidence="14">Regulatory component of the cyclin D2-CDK4 (DC) complex that phosphorylates and inhibits members of the retinoblastoma (RB) protein family including RB1 and regulates the cell-cycle during G(1)/S transition. Phosphorylation of RB1 allows dissociation of the transcription factor E2F from the RB/E2F complex and the subsequent transcription of E2F target genes which are responsible for the progression through the G(1) phase. Hypophosphorylates RB1 in early G(1) phase. Cyclin D-CDK4 complexes are major integrators of various mitogenenic and antimitogenic signals.</text>
</comment>
<dbReference type="AlphaFoldDB" id="A0A3P8YAP1"/>
<evidence type="ECO:0000256" key="16">
    <source>
        <dbReference type="SAM" id="MobiDB-lite"/>
    </source>
</evidence>
<accession>A0A3P8YAP1</accession>
<reference evidence="19" key="4">
    <citation type="submission" date="2025-09" db="UniProtKB">
        <authorList>
            <consortium name="Ensembl"/>
        </authorList>
    </citation>
    <scope>IDENTIFICATION</scope>
</reference>
<keyword evidence="8" id="KW-0832">Ubl conjugation</keyword>
<keyword evidence="9 15" id="KW-0195">Cyclin</keyword>
<dbReference type="FunFam" id="1.10.472.10:FF:000012">
    <property type="entry name" value="G1/S-specific cyclin-D1"/>
    <property type="match status" value="1"/>
</dbReference>
<evidence type="ECO:0000259" key="18">
    <source>
        <dbReference type="SMART" id="SM01332"/>
    </source>
</evidence>
<keyword evidence="12" id="KW-0131">Cell cycle</keyword>
<dbReference type="InterPro" id="IPR039361">
    <property type="entry name" value="Cyclin"/>
</dbReference>
<comment type="similarity">
    <text evidence="4">Belongs to the cyclin family. Cyclin D subfamily.</text>
</comment>
<evidence type="ECO:0000256" key="8">
    <source>
        <dbReference type="ARBA" id="ARBA00022843"/>
    </source>
</evidence>
<name>A0A3P8YAP1_ESOLU</name>
<evidence type="ECO:0000313" key="19">
    <source>
        <dbReference type="Ensembl" id="ENSELUP00000013738.2"/>
    </source>
</evidence>
<evidence type="ECO:0000256" key="15">
    <source>
        <dbReference type="RuleBase" id="RU000383"/>
    </source>
</evidence>
<dbReference type="PROSITE" id="PS00292">
    <property type="entry name" value="CYCLINS"/>
    <property type="match status" value="1"/>
</dbReference>
<dbReference type="InterPro" id="IPR004367">
    <property type="entry name" value="Cyclin_C-dom"/>
</dbReference>
<dbReference type="Pfam" id="PF00134">
    <property type="entry name" value="Cyclin_N"/>
    <property type="match status" value="1"/>
</dbReference>
<dbReference type="CDD" id="cd20577">
    <property type="entry name" value="CYCLIN_CCND2_rpt2"/>
    <property type="match status" value="1"/>
</dbReference>
<evidence type="ECO:0000256" key="11">
    <source>
        <dbReference type="ARBA" id="ARBA00023242"/>
    </source>
</evidence>
<reference evidence="19" key="2">
    <citation type="submission" date="2020-02" db="EMBL/GenBank/DDBJ databases">
        <title>Esox lucius (northern pike) genome, fEsoLuc1, primary haplotype.</title>
        <authorList>
            <person name="Myers G."/>
            <person name="Karagic N."/>
            <person name="Meyer A."/>
            <person name="Pippel M."/>
            <person name="Reichard M."/>
            <person name="Winkler S."/>
            <person name="Tracey A."/>
            <person name="Sims Y."/>
            <person name="Howe K."/>
            <person name="Rhie A."/>
            <person name="Formenti G."/>
            <person name="Durbin R."/>
            <person name="Fedrigo O."/>
            <person name="Jarvis E.D."/>
        </authorList>
    </citation>
    <scope>NUCLEOTIDE SEQUENCE [LARGE SCALE GENOMIC DNA]</scope>
</reference>
<evidence type="ECO:0000256" key="12">
    <source>
        <dbReference type="ARBA" id="ARBA00023306"/>
    </source>
</evidence>
<keyword evidence="10" id="KW-0472">Membrane</keyword>
<evidence type="ECO:0000256" key="14">
    <source>
        <dbReference type="ARBA" id="ARBA00045688"/>
    </source>
</evidence>
<dbReference type="InterPro" id="IPR013763">
    <property type="entry name" value="Cyclin-like_dom"/>
</dbReference>
<evidence type="ECO:0000256" key="1">
    <source>
        <dbReference type="ARBA" id="ARBA00004123"/>
    </source>
</evidence>
<dbReference type="GO" id="GO:0005634">
    <property type="term" value="C:nucleus"/>
    <property type="evidence" value="ECO:0007669"/>
    <property type="project" value="UniProtKB-SubCell"/>
</dbReference>
<dbReference type="Proteomes" id="UP000265140">
    <property type="component" value="Chromosome 19"/>
</dbReference>
<evidence type="ECO:0000256" key="10">
    <source>
        <dbReference type="ARBA" id="ARBA00023136"/>
    </source>
</evidence>
<dbReference type="SMART" id="SM00385">
    <property type="entry name" value="CYCLIN"/>
    <property type="match status" value="1"/>
</dbReference>
<dbReference type="Bgee" id="ENSELUG00000013828">
    <property type="expression patterns" value="Expressed in head kidney and 13 other cell types or tissues"/>
</dbReference>
<feature type="region of interest" description="Disordered" evidence="16">
    <location>
        <begin position="337"/>
        <end position="376"/>
    </location>
</feature>